<gene>
    <name evidence="8" type="primary">perR</name>
    <name evidence="8" type="ordered locus">HMPREF0833_10092</name>
</gene>
<feature type="binding site" evidence="7">
    <location>
        <position position="130"/>
    </location>
    <ligand>
        <name>Zn(2+)</name>
        <dbReference type="ChEBI" id="CHEBI:29105"/>
    </ligand>
</feature>
<organism evidence="8 9">
    <name type="scientific">Streptococcus parasanguinis (strain ATCC 15912 / DSM 6778 / CIP 104372 / LMG 14537)</name>
    <dbReference type="NCBI Taxonomy" id="760570"/>
    <lineage>
        <taxon>Bacteria</taxon>
        <taxon>Bacillati</taxon>
        <taxon>Bacillota</taxon>
        <taxon>Bacilli</taxon>
        <taxon>Lactobacillales</taxon>
        <taxon>Streptococcaceae</taxon>
        <taxon>Streptococcus</taxon>
    </lineage>
</organism>
<evidence type="ECO:0000256" key="5">
    <source>
        <dbReference type="ARBA" id="ARBA00023125"/>
    </source>
</evidence>
<dbReference type="InterPro" id="IPR002481">
    <property type="entry name" value="FUR"/>
</dbReference>
<evidence type="ECO:0000313" key="9">
    <source>
        <dbReference type="Proteomes" id="UP000001502"/>
    </source>
</evidence>
<feature type="binding site" evidence="7">
    <location>
        <position position="127"/>
    </location>
    <ligand>
        <name>Zn(2+)</name>
        <dbReference type="ChEBI" id="CHEBI:29105"/>
    </ligand>
</feature>
<evidence type="ECO:0000313" key="8">
    <source>
        <dbReference type="EMBL" id="AEH55123.1"/>
    </source>
</evidence>
<protein>
    <submittedName>
        <fullName evidence="8">Peroxide-responsive repressor PerR</fullName>
    </submittedName>
</protein>
<evidence type="ECO:0000256" key="6">
    <source>
        <dbReference type="ARBA" id="ARBA00023163"/>
    </source>
</evidence>
<dbReference type="GO" id="GO:0045892">
    <property type="term" value="P:negative regulation of DNA-templated transcription"/>
    <property type="evidence" value="ECO:0007669"/>
    <property type="project" value="TreeGrafter"/>
</dbReference>
<evidence type="ECO:0000256" key="1">
    <source>
        <dbReference type="ARBA" id="ARBA00007957"/>
    </source>
</evidence>
<dbReference type="GO" id="GO:0008270">
    <property type="term" value="F:zinc ion binding"/>
    <property type="evidence" value="ECO:0007669"/>
    <property type="project" value="TreeGrafter"/>
</dbReference>
<keyword evidence="5" id="KW-0238">DNA-binding</keyword>
<dbReference type="GO" id="GO:1900376">
    <property type="term" value="P:regulation of secondary metabolite biosynthetic process"/>
    <property type="evidence" value="ECO:0007669"/>
    <property type="project" value="TreeGrafter"/>
</dbReference>
<comment type="cofactor">
    <cofactor evidence="7">
        <name>Zn(2+)</name>
        <dbReference type="ChEBI" id="CHEBI:29105"/>
    </cofactor>
    <text evidence="7">Binds 1 zinc ion per subunit.</text>
</comment>
<keyword evidence="3 7" id="KW-0862">Zinc</keyword>
<dbReference type="Gene3D" id="1.10.10.10">
    <property type="entry name" value="Winged helix-like DNA-binding domain superfamily/Winged helix DNA-binding domain"/>
    <property type="match status" value="1"/>
</dbReference>
<dbReference type="SUPFAM" id="SSF46785">
    <property type="entry name" value="Winged helix' DNA-binding domain"/>
    <property type="match status" value="1"/>
</dbReference>
<dbReference type="Proteomes" id="UP000001502">
    <property type="component" value="Chromosome"/>
</dbReference>
<keyword evidence="4" id="KW-0805">Transcription regulation</keyword>
<keyword evidence="7" id="KW-0479">Metal-binding</keyword>
<keyword evidence="6" id="KW-0804">Transcription</keyword>
<proteinExistence type="inferred from homology"/>
<dbReference type="PANTHER" id="PTHR33202:SF8">
    <property type="entry name" value="PEROXIDE-RESPONSIVE REPRESSOR PERR"/>
    <property type="match status" value="1"/>
</dbReference>
<dbReference type="Gene3D" id="3.30.1490.190">
    <property type="match status" value="1"/>
</dbReference>
<dbReference type="HOGENOM" id="CLU_096072_4_2_9"/>
<dbReference type="InterPro" id="IPR036390">
    <property type="entry name" value="WH_DNA-bd_sf"/>
</dbReference>
<feature type="binding site" evidence="7">
    <location>
        <position position="166"/>
    </location>
    <ligand>
        <name>Zn(2+)</name>
        <dbReference type="ChEBI" id="CHEBI:29105"/>
    </ligand>
</feature>
<comment type="similarity">
    <text evidence="1">Belongs to the Fur family.</text>
</comment>
<dbReference type="GO" id="GO:0000976">
    <property type="term" value="F:transcription cis-regulatory region binding"/>
    <property type="evidence" value="ECO:0007669"/>
    <property type="project" value="TreeGrafter"/>
</dbReference>
<dbReference type="EMBL" id="CP002843">
    <property type="protein sequence ID" value="AEH55123.1"/>
    <property type="molecule type" value="Genomic_DNA"/>
</dbReference>
<dbReference type="GO" id="GO:0003700">
    <property type="term" value="F:DNA-binding transcription factor activity"/>
    <property type="evidence" value="ECO:0007669"/>
    <property type="project" value="InterPro"/>
</dbReference>
<accession>F8DF50</accession>
<dbReference type="InterPro" id="IPR043135">
    <property type="entry name" value="Fur_C"/>
</dbReference>
<evidence type="ECO:0000256" key="2">
    <source>
        <dbReference type="ARBA" id="ARBA00022491"/>
    </source>
</evidence>
<evidence type="ECO:0000256" key="4">
    <source>
        <dbReference type="ARBA" id="ARBA00023015"/>
    </source>
</evidence>
<dbReference type="Pfam" id="PF01475">
    <property type="entry name" value="FUR"/>
    <property type="match status" value="1"/>
</dbReference>
<evidence type="ECO:0000256" key="7">
    <source>
        <dbReference type="PIRSR" id="PIRSR602481-1"/>
    </source>
</evidence>
<dbReference type="InterPro" id="IPR036388">
    <property type="entry name" value="WH-like_DNA-bd_sf"/>
</dbReference>
<name>F8DF50_STREP</name>
<keyword evidence="2" id="KW-0678">Repressor</keyword>
<dbReference type="AlphaFoldDB" id="F8DF50"/>
<feature type="binding site" evidence="7">
    <location>
        <position position="169"/>
    </location>
    <ligand>
        <name>Zn(2+)</name>
        <dbReference type="ChEBI" id="CHEBI:29105"/>
    </ligand>
</feature>
<dbReference type="CDD" id="cd07153">
    <property type="entry name" value="Fur_like"/>
    <property type="match status" value="1"/>
</dbReference>
<evidence type="ECO:0000256" key="3">
    <source>
        <dbReference type="ARBA" id="ARBA00022833"/>
    </source>
</evidence>
<dbReference type="PANTHER" id="PTHR33202">
    <property type="entry name" value="ZINC UPTAKE REGULATION PROTEIN"/>
    <property type="match status" value="1"/>
</dbReference>
<sequence>MIYFETCYNRGNESIKSYWKGGNIVNALHRHEEERVEEVLQNLRAKGIRITDTRRAVLSYLVASHEHPSAEKIYRDLLPQFPSMSLATVYNNIKVLIDEGVVSEIKVRNDTTTYFDFMGHDHLNVVCEKCGRIADVDIEVPDLREEAASQSGYQITKTQMTVYGICPDCQKQ</sequence>
<reference evidence="9" key="1">
    <citation type="submission" date="2011-06" db="EMBL/GenBank/DDBJ databases">
        <title>Complete sequence of Streptococcus parasanguinis strain ATCC 15912.</title>
        <authorList>
            <person name="Muzny D."/>
            <person name="Qin X."/>
            <person name="Buhay C."/>
            <person name="Dugan-Rocha S."/>
            <person name="Ding Y."/>
            <person name="Chen G."/>
            <person name="Hawes A."/>
            <person name="Holder M."/>
            <person name="Jhangiani S."/>
            <person name="Johnson A."/>
            <person name="Khan Z."/>
            <person name="Li Z."/>
            <person name="Liu W."/>
            <person name="Liu X."/>
            <person name="Perez L."/>
            <person name="Shen H."/>
            <person name="Wang Q."/>
            <person name="Watt J."/>
            <person name="Xi L."/>
            <person name="Xin Y."/>
            <person name="Zhou J."/>
            <person name="Deng J."/>
            <person name="Jiang H."/>
            <person name="Liu Y."/>
            <person name="Qu J."/>
            <person name="Song X.-Z."/>
            <person name="Zhang L."/>
            <person name="Villasana D."/>
            <person name="Johnson A."/>
            <person name="Liu J."/>
            <person name="Liyanage D."/>
            <person name="Lorensuhewa L."/>
            <person name="Robinson T."/>
            <person name="Song A."/>
            <person name="Song B.-B."/>
            <person name="Dinh H."/>
            <person name="Thornton R."/>
            <person name="Coyle M."/>
            <person name="Francisco L."/>
            <person name="Jackson L."/>
            <person name="Javaid M."/>
            <person name="Korchina V."/>
            <person name="Kovar C."/>
            <person name="Mata R."/>
            <person name="Mathew T."/>
            <person name="Ngo R."/>
            <person name="Nguyen L."/>
            <person name="Nguyen N."/>
            <person name="Okwuonu G."/>
            <person name="Ongeri F."/>
            <person name="Pham C."/>
            <person name="Simmons D."/>
            <person name="Wilczek-Boney K."/>
            <person name="Hale W."/>
            <person name="Jakkamsetti A."/>
            <person name="Pham P."/>
            <person name="Ruth R."/>
            <person name="San Lucas F."/>
            <person name="Warren J."/>
            <person name="Zhang J."/>
            <person name="Zhao Z."/>
            <person name="Zhou C."/>
            <person name="Zhu D."/>
            <person name="Lee S."/>
            <person name="Bess C."/>
            <person name="Blankenburg K."/>
            <person name="Forbes L."/>
            <person name="Fu Q."/>
            <person name="Gubbala S."/>
            <person name="Hirani K."/>
            <person name="Jayaseelan J.C."/>
            <person name="Lara F."/>
            <person name="Munidasa M."/>
            <person name="Palculict T."/>
            <person name="Patil S."/>
            <person name="Pu L.-L."/>
            <person name="Saada N."/>
            <person name="Tang L."/>
            <person name="Weissenberger G."/>
            <person name="Zhu Y."/>
            <person name="Hemphill L."/>
            <person name="Shang Y."/>
            <person name="Youmans B."/>
            <person name="Ayvaz T."/>
            <person name="Ross M."/>
            <person name="Santibanez J."/>
            <person name="Aqrawi P."/>
            <person name="Gross S."/>
            <person name="Joshi V."/>
            <person name="Fowler G."/>
            <person name="Nazareth L."/>
            <person name="Reid J."/>
            <person name="Worley K."/>
            <person name="Petrosino J."/>
            <person name="Highlander S."/>
            <person name="Gibbs R."/>
        </authorList>
    </citation>
    <scope>NUCLEOTIDE SEQUENCE [LARGE SCALE GENOMIC DNA]</scope>
    <source>
        <strain evidence="9">ATCC 15912 / DSM 6778 / CIP 104372 / LMG 14537</strain>
    </source>
</reference>
<dbReference type="KEGG" id="scp:HMPREF0833_10092"/>